<organism evidence="2 3">
    <name type="scientific">Roseospira marina</name>
    <dbReference type="NCBI Taxonomy" id="140057"/>
    <lineage>
        <taxon>Bacteria</taxon>
        <taxon>Pseudomonadati</taxon>
        <taxon>Pseudomonadota</taxon>
        <taxon>Alphaproteobacteria</taxon>
        <taxon>Rhodospirillales</taxon>
        <taxon>Rhodospirillaceae</taxon>
        <taxon>Roseospira</taxon>
    </lineage>
</organism>
<sequence>MLSRMSRALAIVMLTTAPALAAEDHHDPAGSASDDHGVHAHDHETGVAHAFALGPLRVVHPWTRATQGPDAVVFMDLDNTGDAPITLTGAAADWAASAAIVGFTLKDGEGRYTPLPSIPIAPGHDLVLRPDEVALRFTGITAPLPHGGHVHLTLHTSLGALEIAAMVEAADALQHSHAGHSHMEHGD</sequence>
<dbReference type="EMBL" id="VWPJ01000004">
    <property type="protein sequence ID" value="KAA5606436.1"/>
    <property type="molecule type" value="Genomic_DNA"/>
</dbReference>
<dbReference type="Pfam" id="PF04314">
    <property type="entry name" value="PCuAC"/>
    <property type="match status" value="1"/>
</dbReference>
<feature type="chain" id="PRO_5024309435" evidence="1">
    <location>
        <begin position="22"/>
        <end position="187"/>
    </location>
</feature>
<evidence type="ECO:0000313" key="3">
    <source>
        <dbReference type="Proteomes" id="UP000324065"/>
    </source>
</evidence>
<accession>A0A5M6IDU2</accession>
<keyword evidence="3" id="KW-1185">Reference proteome</keyword>
<protein>
    <submittedName>
        <fullName evidence="2">Copper chaperone PCu(A)C</fullName>
    </submittedName>
</protein>
<dbReference type="SUPFAM" id="SSF110087">
    <property type="entry name" value="DR1885-like metal-binding protein"/>
    <property type="match status" value="1"/>
</dbReference>
<dbReference type="Proteomes" id="UP000324065">
    <property type="component" value="Unassembled WGS sequence"/>
</dbReference>
<dbReference type="Gene3D" id="2.60.40.1890">
    <property type="entry name" value="PCu(A)C copper chaperone"/>
    <property type="match status" value="1"/>
</dbReference>
<dbReference type="PANTHER" id="PTHR36302">
    <property type="entry name" value="BLR7088 PROTEIN"/>
    <property type="match status" value="1"/>
</dbReference>
<dbReference type="InterPro" id="IPR036182">
    <property type="entry name" value="PCuAC_sf"/>
</dbReference>
<keyword evidence="1" id="KW-0732">Signal</keyword>
<dbReference type="AlphaFoldDB" id="A0A5M6IDU2"/>
<evidence type="ECO:0000313" key="2">
    <source>
        <dbReference type="EMBL" id="KAA5606436.1"/>
    </source>
</evidence>
<dbReference type="InterPro" id="IPR058248">
    <property type="entry name" value="Lxx211020-like"/>
</dbReference>
<comment type="caution">
    <text evidence="2">The sequence shown here is derived from an EMBL/GenBank/DDBJ whole genome shotgun (WGS) entry which is preliminary data.</text>
</comment>
<reference evidence="2 3" key="1">
    <citation type="submission" date="2019-09" db="EMBL/GenBank/DDBJ databases">
        <title>Genome sequence of Roseospira marina, one of the more divergent members of the non-sulfur purple photosynthetic bacterial family, the Rhodospirillaceae.</title>
        <authorList>
            <person name="Meyer T."/>
            <person name="Kyndt J."/>
        </authorList>
    </citation>
    <scope>NUCLEOTIDE SEQUENCE [LARGE SCALE GENOMIC DNA]</scope>
    <source>
        <strain evidence="2 3">DSM 15113</strain>
    </source>
</reference>
<name>A0A5M6IDU2_9PROT</name>
<gene>
    <name evidence="2" type="ORF">F1188_06095</name>
</gene>
<dbReference type="OrthoDB" id="9796962at2"/>
<dbReference type="InterPro" id="IPR007410">
    <property type="entry name" value="LpqE-like"/>
</dbReference>
<feature type="signal peptide" evidence="1">
    <location>
        <begin position="1"/>
        <end position="21"/>
    </location>
</feature>
<dbReference type="RefSeq" id="WP_150061505.1">
    <property type="nucleotide sequence ID" value="NZ_JACHII010000006.1"/>
</dbReference>
<evidence type="ECO:0000256" key="1">
    <source>
        <dbReference type="SAM" id="SignalP"/>
    </source>
</evidence>
<dbReference type="PANTHER" id="PTHR36302:SF1">
    <property type="entry name" value="COPPER CHAPERONE PCU(A)C"/>
    <property type="match status" value="1"/>
</dbReference>
<proteinExistence type="predicted"/>